<comment type="caution">
    <text evidence="3">The sequence shown here is derived from an EMBL/GenBank/DDBJ whole genome shotgun (WGS) entry which is preliminary data.</text>
</comment>
<feature type="transmembrane region" description="Helical" evidence="2">
    <location>
        <begin position="88"/>
        <end position="107"/>
    </location>
</feature>
<reference evidence="3 4" key="1">
    <citation type="journal article" date="2018" name="Nat. Genet.">
        <title>The Rosa genome provides new insights in the design of modern roses.</title>
        <authorList>
            <person name="Bendahmane M."/>
        </authorList>
    </citation>
    <scope>NUCLEOTIDE SEQUENCE [LARGE SCALE GENOMIC DNA]</scope>
    <source>
        <strain evidence="4">cv. Old Blush</strain>
    </source>
</reference>
<evidence type="ECO:0000313" key="3">
    <source>
        <dbReference type="EMBL" id="PRQ42489.1"/>
    </source>
</evidence>
<keyword evidence="2" id="KW-1133">Transmembrane helix</keyword>
<keyword evidence="4" id="KW-1185">Reference proteome</keyword>
<name>A0A2P6R7X0_ROSCH</name>
<dbReference type="Proteomes" id="UP000238479">
    <property type="component" value="Chromosome 3"/>
</dbReference>
<feature type="region of interest" description="Disordered" evidence="1">
    <location>
        <begin position="64"/>
        <end position="84"/>
    </location>
</feature>
<sequence>MFPILPFLSNHLLPDFASLLSSSLFFFFFFPPLKKNPPVTDSTFKTNPPLPRLLHHTQHPKTQLLKPTSRCAQSPLSPQPPQPHRTHLIVQLAGAATIKAFSLLVCFQKITLKRTAP</sequence>
<dbReference type="AlphaFoldDB" id="A0A2P6R7X0"/>
<gene>
    <name evidence="3" type="ORF">RchiOBHm_Chr3g0458191</name>
</gene>
<dbReference type="Gramene" id="PRQ42489">
    <property type="protein sequence ID" value="PRQ42489"/>
    <property type="gene ID" value="RchiOBHm_Chr3g0458191"/>
</dbReference>
<proteinExistence type="predicted"/>
<feature type="transmembrane region" description="Helical" evidence="2">
    <location>
        <begin position="12"/>
        <end position="30"/>
    </location>
</feature>
<keyword evidence="2" id="KW-0812">Transmembrane</keyword>
<evidence type="ECO:0000256" key="2">
    <source>
        <dbReference type="SAM" id="Phobius"/>
    </source>
</evidence>
<dbReference type="EMBL" id="PDCK01000041">
    <property type="protein sequence ID" value="PRQ42489.1"/>
    <property type="molecule type" value="Genomic_DNA"/>
</dbReference>
<keyword evidence="2" id="KW-0472">Membrane</keyword>
<evidence type="ECO:0000313" key="4">
    <source>
        <dbReference type="Proteomes" id="UP000238479"/>
    </source>
</evidence>
<protein>
    <submittedName>
        <fullName evidence="3">Uncharacterized protein</fullName>
    </submittedName>
</protein>
<accession>A0A2P6R7X0</accession>
<organism evidence="3 4">
    <name type="scientific">Rosa chinensis</name>
    <name type="common">China rose</name>
    <dbReference type="NCBI Taxonomy" id="74649"/>
    <lineage>
        <taxon>Eukaryota</taxon>
        <taxon>Viridiplantae</taxon>
        <taxon>Streptophyta</taxon>
        <taxon>Embryophyta</taxon>
        <taxon>Tracheophyta</taxon>
        <taxon>Spermatophyta</taxon>
        <taxon>Magnoliopsida</taxon>
        <taxon>eudicotyledons</taxon>
        <taxon>Gunneridae</taxon>
        <taxon>Pentapetalae</taxon>
        <taxon>rosids</taxon>
        <taxon>fabids</taxon>
        <taxon>Rosales</taxon>
        <taxon>Rosaceae</taxon>
        <taxon>Rosoideae</taxon>
        <taxon>Rosoideae incertae sedis</taxon>
        <taxon>Rosa</taxon>
    </lineage>
</organism>
<evidence type="ECO:0000256" key="1">
    <source>
        <dbReference type="SAM" id="MobiDB-lite"/>
    </source>
</evidence>